<evidence type="ECO:0000256" key="5">
    <source>
        <dbReference type="ARBA" id="ARBA00023125"/>
    </source>
</evidence>
<keyword evidence="4 9" id="KW-0805">Transcription regulation</keyword>
<evidence type="ECO:0000256" key="6">
    <source>
        <dbReference type="ARBA" id="ARBA00023163"/>
    </source>
</evidence>
<dbReference type="OrthoDB" id="1927254at2759"/>
<feature type="domain" description="Dof-type" evidence="11">
    <location>
        <begin position="74"/>
        <end position="125"/>
    </location>
</feature>
<keyword evidence="6 9" id="KW-0804">Transcription</keyword>
<keyword evidence="5 8" id="KW-0238">DNA-binding</keyword>
<comment type="function">
    <text evidence="9">Transcription factor that binds specifically to a 5'-AA[AG]G-3' consensus core sequence.</text>
</comment>
<keyword evidence="7 8" id="KW-0539">Nucleus</keyword>
<evidence type="ECO:0000313" key="12">
    <source>
        <dbReference type="EMBL" id="URD82809.1"/>
    </source>
</evidence>
<sequence length="125" mass="13286">MVFPSVPVFLDPPNWNQQQAHQQGNGGRGGGEASQLPPGLAAPRPDGGMAGLMRPGSMADRARLAKMPQPEPGLKCPRCDSTNTKFCYFNNYSLSQPRHFCKTWGTSWVAAAAAAPQAAASGWTT</sequence>
<dbReference type="PANTHER" id="PTHR31992">
    <property type="entry name" value="DOF ZINC FINGER PROTEIN DOF1.4-RELATED"/>
    <property type="match status" value="1"/>
</dbReference>
<dbReference type="InterPro" id="IPR003851">
    <property type="entry name" value="Znf_Dof"/>
</dbReference>
<accession>A0A9E7ES33</accession>
<evidence type="ECO:0000256" key="10">
    <source>
        <dbReference type="SAM" id="MobiDB-lite"/>
    </source>
</evidence>
<reference evidence="12" key="1">
    <citation type="submission" date="2022-05" db="EMBL/GenBank/DDBJ databases">
        <title>The Musa troglodytarum L. genome provides insights into the mechanism of non-climacteric behaviour and enrichment of carotenoids.</title>
        <authorList>
            <person name="Wang J."/>
        </authorList>
    </citation>
    <scope>NUCLEOTIDE SEQUENCE</scope>
    <source>
        <tissue evidence="12">Leaf</tissue>
    </source>
</reference>
<dbReference type="GO" id="GO:0003677">
    <property type="term" value="F:DNA binding"/>
    <property type="evidence" value="ECO:0007669"/>
    <property type="project" value="UniProtKB-UniRule"/>
</dbReference>
<keyword evidence="2 8" id="KW-0863">Zinc-finger</keyword>
<protein>
    <recommendedName>
        <fullName evidence="9">Dof zinc finger protein</fullName>
    </recommendedName>
</protein>
<dbReference type="EMBL" id="CP097503">
    <property type="protein sequence ID" value="URD82809.1"/>
    <property type="molecule type" value="Genomic_DNA"/>
</dbReference>
<keyword evidence="3 9" id="KW-0862">Zinc</keyword>
<name>A0A9E7ES33_9LILI</name>
<dbReference type="PROSITE" id="PS50884">
    <property type="entry name" value="ZF_DOF_2"/>
    <property type="match status" value="1"/>
</dbReference>
<keyword evidence="13" id="KW-1185">Reference proteome</keyword>
<evidence type="ECO:0000256" key="3">
    <source>
        <dbReference type="ARBA" id="ARBA00022833"/>
    </source>
</evidence>
<evidence type="ECO:0000313" key="13">
    <source>
        <dbReference type="Proteomes" id="UP001055439"/>
    </source>
</evidence>
<evidence type="ECO:0000256" key="4">
    <source>
        <dbReference type="ARBA" id="ARBA00023015"/>
    </source>
</evidence>
<evidence type="ECO:0000256" key="1">
    <source>
        <dbReference type="ARBA" id="ARBA00022723"/>
    </source>
</evidence>
<dbReference type="GO" id="GO:0005634">
    <property type="term" value="C:nucleus"/>
    <property type="evidence" value="ECO:0007669"/>
    <property type="project" value="UniProtKB-SubCell"/>
</dbReference>
<dbReference type="PANTHER" id="PTHR31992:SF361">
    <property type="entry name" value="DOF ZINC FINGER PROTEIN"/>
    <property type="match status" value="1"/>
</dbReference>
<gene>
    <name evidence="12" type="ORF">MUK42_09435</name>
</gene>
<dbReference type="GO" id="GO:0003700">
    <property type="term" value="F:DNA-binding transcription factor activity"/>
    <property type="evidence" value="ECO:0007669"/>
    <property type="project" value="UniProtKB-UniRule"/>
</dbReference>
<organism evidence="12 13">
    <name type="scientific">Musa troglodytarum</name>
    <name type="common">fe'i banana</name>
    <dbReference type="NCBI Taxonomy" id="320322"/>
    <lineage>
        <taxon>Eukaryota</taxon>
        <taxon>Viridiplantae</taxon>
        <taxon>Streptophyta</taxon>
        <taxon>Embryophyta</taxon>
        <taxon>Tracheophyta</taxon>
        <taxon>Spermatophyta</taxon>
        <taxon>Magnoliopsida</taxon>
        <taxon>Liliopsida</taxon>
        <taxon>Zingiberales</taxon>
        <taxon>Musaceae</taxon>
        <taxon>Musa</taxon>
    </lineage>
</organism>
<proteinExistence type="predicted"/>
<evidence type="ECO:0000256" key="2">
    <source>
        <dbReference type="ARBA" id="ARBA00022771"/>
    </source>
</evidence>
<dbReference type="AlphaFoldDB" id="A0A9E7ES33"/>
<dbReference type="GO" id="GO:0008270">
    <property type="term" value="F:zinc ion binding"/>
    <property type="evidence" value="ECO:0007669"/>
    <property type="project" value="UniProtKB-KW"/>
</dbReference>
<dbReference type="InterPro" id="IPR045174">
    <property type="entry name" value="Dof"/>
</dbReference>
<evidence type="ECO:0000256" key="9">
    <source>
        <dbReference type="RuleBase" id="RU369094"/>
    </source>
</evidence>
<evidence type="ECO:0000256" key="7">
    <source>
        <dbReference type="ARBA" id="ARBA00023242"/>
    </source>
</evidence>
<keyword evidence="1 9" id="KW-0479">Metal-binding</keyword>
<dbReference type="Pfam" id="PF02701">
    <property type="entry name" value="Zn_ribbon_Dof"/>
    <property type="match status" value="1"/>
</dbReference>
<evidence type="ECO:0000256" key="8">
    <source>
        <dbReference type="PROSITE-ProRule" id="PRU00071"/>
    </source>
</evidence>
<dbReference type="Proteomes" id="UP001055439">
    <property type="component" value="Chromosome 10"/>
</dbReference>
<comment type="subcellular location">
    <subcellularLocation>
        <location evidence="8 9">Nucleus</location>
    </subcellularLocation>
</comment>
<feature type="region of interest" description="Disordered" evidence="10">
    <location>
        <begin position="11"/>
        <end position="55"/>
    </location>
</feature>
<evidence type="ECO:0000259" key="11">
    <source>
        <dbReference type="PROSITE" id="PS50884"/>
    </source>
</evidence>